<geneLocation type="plastid" evidence="1"/>
<protein>
    <submittedName>
        <fullName evidence="1">Uncharacterized protein</fullName>
    </submittedName>
</protein>
<reference evidence="1" key="1">
    <citation type="submission" date="2017-10" db="EMBL/GenBank/DDBJ databases">
        <title>Paulinella longichromatophora chromatophore genome.</title>
        <authorList>
            <person name="Lhee D."/>
            <person name="Yoon H.S."/>
        </authorList>
    </citation>
    <scope>NUCLEOTIDE SEQUENCE</scope>
</reference>
<name>A0A2H4ZQD9_9EUKA</name>
<gene>
    <name evidence="1" type="ORF">PLO_756</name>
</gene>
<dbReference type="AlphaFoldDB" id="A0A2H4ZQD9"/>
<proteinExistence type="predicted"/>
<sequence length="187" mass="20833">MNSSATVSASPAGASLIALTDSEDRLDIRKKYQYLSRQLSLMYQEADPRVDPYKILKILHSRRTPQLVTIIGNRSQSLGLLVEWSKALGATKQPCILLLSDTEGFSISSKAAAHQALLEKYGAPFIGILQIGGTWNPVERRCDGLAWCGWWQGFEASSISKEISELETSFLIRKRWSQVINDNLFEG</sequence>
<evidence type="ECO:0000313" key="1">
    <source>
        <dbReference type="EMBL" id="AUG32729.1"/>
    </source>
</evidence>
<accession>A0A2H4ZQD9</accession>
<keyword evidence="1" id="KW-0934">Plastid</keyword>
<organism evidence="1">
    <name type="scientific">Paulinella longichromatophora</name>
    <dbReference type="NCBI Taxonomy" id="1708747"/>
    <lineage>
        <taxon>Eukaryota</taxon>
        <taxon>Sar</taxon>
        <taxon>Rhizaria</taxon>
        <taxon>Cercozoa</taxon>
        <taxon>Imbricatea</taxon>
        <taxon>Silicofilosea</taxon>
        <taxon>Euglyphida</taxon>
        <taxon>Paulinellidae</taxon>
        <taxon>Paulinella</taxon>
    </lineage>
</organism>
<dbReference type="EMBL" id="MG264610">
    <property type="protein sequence ID" value="AUG32729.1"/>
    <property type="molecule type" value="Genomic_DNA"/>
</dbReference>